<dbReference type="GO" id="GO:1990063">
    <property type="term" value="C:Bam protein complex"/>
    <property type="evidence" value="ECO:0007669"/>
    <property type="project" value="TreeGrafter"/>
</dbReference>
<evidence type="ECO:0000256" key="5">
    <source>
        <dbReference type="SAM" id="MobiDB-lite"/>
    </source>
</evidence>
<dbReference type="Proteomes" id="UP000235116">
    <property type="component" value="Chromosome"/>
</dbReference>
<evidence type="ECO:0000256" key="2">
    <source>
        <dbReference type="ARBA" id="ARBA00023136"/>
    </source>
</evidence>
<dbReference type="Gene3D" id="3.30.1450.10">
    <property type="match status" value="1"/>
</dbReference>
<dbReference type="InterPro" id="IPR007450">
    <property type="entry name" value="BamE_dom"/>
</dbReference>
<dbReference type="GO" id="GO:0051205">
    <property type="term" value="P:protein insertion into membrane"/>
    <property type="evidence" value="ECO:0007669"/>
    <property type="project" value="UniProtKB-UniRule"/>
</dbReference>
<gene>
    <name evidence="4" type="primary">bamE</name>
    <name evidence="7" type="ORF">Kalk_06950</name>
</gene>
<keyword evidence="4" id="KW-0449">Lipoprotein</keyword>
<dbReference type="KEGG" id="kak:Kalk_06950"/>
<dbReference type="OrthoDB" id="9808250at2"/>
<keyword evidence="3 4" id="KW-0998">Cell outer membrane</keyword>
<dbReference type="InterPro" id="IPR026592">
    <property type="entry name" value="BamE"/>
</dbReference>
<protein>
    <recommendedName>
        <fullName evidence="4">Outer membrane protein assembly factor BamE</fullName>
    </recommendedName>
</protein>
<evidence type="ECO:0000256" key="3">
    <source>
        <dbReference type="ARBA" id="ARBA00023237"/>
    </source>
</evidence>
<organism evidence="7 8">
    <name type="scientific">Ketobacter alkanivorans</name>
    <dbReference type="NCBI Taxonomy" id="1917421"/>
    <lineage>
        <taxon>Bacteria</taxon>
        <taxon>Pseudomonadati</taxon>
        <taxon>Pseudomonadota</taxon>
        <taxon>Gammaproteobacteria</taxon>
        <taxon>Pseudomonadales</taxon>
        <taxon>Ketobacteraceae</taxon>
        <taxon>Ketobacter</taxon>
    </lineage>
</organism>
<keyword evidence="4" id="KW-0564">Palmitate</keyword>
<name>A0A2K9LRJ3_9GAMM</name>
<dbReference type="GO" id="GO:0043165">
    <property type="term" value="P:Gram-negative-bacterium-type cell outer membrane assembly"/>
    <property type="evidence" value="ECO:0007669"/>
    <property type="project" value="UniProtKB-UniRule"/>
</dbReference>
<evidence type="ECO:0000256" key="4">
    <source>
        <dbReference type="HAMAP-Rule" id="MF_00925"/>
    </source>
</evidence>
<comment type="subunit">
    <text evidence="4">Part of the Bam complex.</text>
</comment>
<dbReference type="HAMAP" id="MF_00925">
    <property type="entry name" value="OM_assembly_BamE"/>
    <property type="match status" value="1"/>
</dbReference>
<proteinExistence type="inferred from homology"/>
<evidence type="ECO:0000313" key="8">
    <source>
        <dbReference type="Proteomes" id="UP000235116"/>
    </source>
</evidence>
<keyword evidence="8" id="KW-1185">Reference proteome</keyword>
<feature type="domain" description="Outer membrane protein assembly factor BamE" evidence="6">
    <location>
        <begin position="34"/>
        <end position="102"/>
    </location>
</feature>
<dbReference type="InterPro" id="IPR037873">
    <property type="entry name" value="BamE-like"/>
</dbReference>
<feature type="region of interest" description="Disordered" evidence="5">
    <location>
        <begin position="124"/>
        <end position="153"/>
    </location>
</feature>
<keyword evidence="2 4" id="KW-0472">Membrane</keyword>
<evidence type="ECO:0000259" key="6">
    <source>
        <dbReference type="Pfam" id="PF04355"/>
    </source>
</evidence>
<accession>A0A2K9LRJ3</accession>
<dbReference type="RefSeq" id="WP_101896238.1">
    <property type="nucleotide sequence ID" value="NZ_CP022684.1"/>
</dbReference>
<reference evidence="8" key="1">
    <citation type="submission" date="2017-08" db="EMBL/GenBank/DDBJ databases">
        <title>Direct submision.</title>
        <authorList>
            <person name="Kim S.-J."/>
            <person name="Rhee S.-K."/>
        </authorList>
    </citation>
    <scope>NUCLEOTIDE SEQUENCE [LARGE SCALE GENOMIC DNA]</scope>
    <source>
        <strain evidence="8">GI5</strain>
    </source>
</reference>
<keyword evidence="1 4" id="KW-0732">Signal</keyword>
<dbReference type="PANTHER" id="PTHR37482">
    <property type="entry name" value="OUTER MEMBRANE PROTEIN ASSEMBLY FACTOR BAME"/>
    <property type="match status" value="1"/>
</dbReference>
<comment type="subcellular location">
    <subcellularLocation>
        <location evidence="4">Cell outer membrane</location>
        <topology evidence="4">Lipid-anchor</topology>
    </subcellularLocation>
</comment>
<dbReference type="AlphaFoldDB" id="A0A2K9LRJ3"/>
<dbReference type="GO" id="GO:0030674">
    <property type="term" value="F:protein-macromolecule adaptor activity"/>
    <property type="evidence" value="ECO:0007669"/>
    <property type="project" value="TreeGrafter"/>
</dbReference>
<evidence type="ECO:0000256" key="1">
    <source>
        <dbReference type="ARBA" id="ARBA00022729"/>
    </source>
</evidence>
<comment type="function">
    <text evidence="4">Part of the outer membrane protein assembly complex, which is involved in assembly and insertion of beta-barrel proteins into the outer membrane.</text>
</comment>
<dbReference type="PROSITE" id="PS51257">
    <property type="entry name" value="PROKAR_LIPOPROTEIN"/>
    <property type="match status" value="1"/>
</dbReference>
<evidence type="ECO:0000313" key="7">
    <source>
        <dbReference type="EMBL" id="AUM14870.1"/>
    </source>
</evidence>
<sequence length="153" mass="16958">MKIPALIVLAVALLVSGCSSLRFPGVFRIDVGQGNLITKEMIEKLRVGMTPRQVEYVMGSAMITDTFHPDRWDYLYSLETGKGILVQNQLTLYFDNERLARIDTSRYKDPEALRNDLLKQMGLPVPAANAPAADSEIQPKPEPDTAPPENAEA</sequence>
<dbReference type="Pfam" id="PF04355">
    <property type="entry name" value="BamE"/>
    <property type="match status" value="1"/>
</dbReference>
<dbReference type="EMBL" id="CP022684">
    <property type="protein sequence ID" value="AUM14870.1"/>
    <property type="molecule type" value="Genomic_DNA"/>
</dbReference>
<comment type="similarity">
    <text evidence="4">Belongs to the BamE family.</text>
</comment>
<dbReference type="PANTHER" id="PTHR37482:SF1">
    <property type="entry name" value="OUTER MEMBRANE PROTEIN ASSEMBLY FACTOR BAME"/>
    <property type="match status" value="1"/>
</dbReference>